<feature type="transmembrane region" description="Helical" evidence="6">
    <location>
        <begin position="353"/>
        <end position="375"/>
    </location>
</feature>
<dbReference type="GO" id="GO:0055091">
    <property type="term" value="P:phospholipid homeostasis"/>
    <property type="evidence" value="ECO:0007669"/>
    <property type="project" value="TreeGrafter"/>
</dbReference>
<evidence type="ECO:0000256" key="3">
    <source>
        <dbReference type="ARBA" id="ARBA00022692"/>
    </source>
</evidence>
<dbReference type="AlphaFoldDB" id="A0A938YDN9"/>
<feature type="transmembrane region" description="Helical" evidence="6">
    <location>
        <begin position="416"/>
        <end position="435"/>
    </location>
</feature>
<sequence>MLPDPTAAIVVPTATSESNAGRARRSMLRCLRGAPVTVGLLIVLLVLAVAAGPLAAALGGPTTLSWGVSSLHDGTWWTAVTSAAVLGRPDVVVVVGILLTAALGWYEHSAGSLRAVVAVLVTHLAGVVLPVLVVAAVSGSSWPWAAAVSAERSSGLTTAVFGVVAVGSALLPSAWRLRVRILVGAVLVMLLLRSGRLEDLEHLAAFGAGLVAGPLLAGRRPARPARFTVLRARSVVSLVVIGIGIAGVVHAVAPGLGGIFGGMPHAMSGRGSLMVVLQLVVAALLADSLRRGRAAAWWLTAVAATTVLVNALVNTRGDVRSAEVVASVAVLALLVTFRRAWRWRTPDGFARRSLVRISSAVAGFVVVVGAATWLLRDHFRPVPDLLDVARHTLARLTFSPGPLAGGDPLARTATTVIALLWAVVLAGLLIGWLYADRGPDRGRDGVIGTLVRRHGGGSIGWLRTWPGFSTWRSRDERVAIGYTVAGSVAIALGDPVGPTDRWPAAVAEFRTFCRYAGWTPCWFAATDALVQSAASSGWRSVQIGEDTVLELSELHFKGKQWQDVRTARNRAQRDGIRLVAGRLADLDPVLTEQVTAISSAWVAEKPLPEMGFTLGTVSHALDDEVRTHLAVDAAGTVQGVTTWLPVHEDGEVVGWTLDVMRRRPDGFRPVIEYLVAESALLFQAQGYRTLSLSVAPLARRDRDAGTSRAGTDAARPAGRTIDRGLDRLSRLLEPTYGFRSLLDFKAKFHPEFRPVHLVYQRTADLAAIGWGIGHAYLPDLTAVQTLRLGRTLVSRTR</sequence>
<keyword evidence="5 6" id="KW-0472">Membrane</keyword>
<keyword evidence="2" id="KW-1003">Cell membrane</keyword>
<dbReference type="Proteomes" id="UP000663792">
    <property type="component" value="Unassembled WGS sequence"/>
</dbReference>
<evidence type="ECO:0000256" key="4">
    <source>
        <dbReference type="ARBA" id="ARBA00022989"/>
    </source>
</evidence>
<evidence type="ECO:0000256" key="1">
    <source>
        <dbReference type="ARBA" id="ARBA00004651"/>
    </source>
</evidence>
<keyword evidence="4 6" id="KW-1133">Transmembrane helix</keyword>
<feature type="transmembrane region" description="Helical" evidence="6">
    <location>
        <begin position="296"/>
        <end position="313"/>
    </location>
</feature>
<evidence type="ECO:0000313" key="8">
    <source>
        <dbReference type="EMBL" id="MBM9465950.1"/>
    </source>
</evidence>
<organism evidence="8 9">
    <name type="scientific">Nakamurella leprariae</name>
    <dbReference type="NCBI Taxonomy" id="2803911"/>
    <lineage>
        <taxon>Bacteria</taxon>
        <taxon>Bacillati</taxon>
        <taxon>Actinomycetota</taxon>
        <taxon>Actinomycetes</taxon>
        <taxon>Nakamurellales</taxon>
        <taxon>Nakamurellaceae</taxon>
        <taxon>Nakamurella</taxon>
    </lineage>
</organism>
<comment type="subcellular location">
    <subcellularLocation>
        <location evidence="1">Cell membrane</location>
        <topology evidence="1">Multi-pass membrane protein</topology>
    </subcellularLocation>
</comment>
<feature type="transmembrane region" description="Helical" evidence="6">
    <location>
        <begin position="272"/>
        <end position="289"/>
    </location>
</feature>
<evidence type="ECO:0000313" key="9">
    <source>
        <dbReference type="Proteomes" id="UP000663792"/>
    </source>
</evidence>
<dbReference type="RefSeq" id="WP_205258910.1">
    <property type="nucleotide sequence ID" value="NZ_JAERWK010000003.1"/>
</dbReference>
<dbReference type="InterPro" id="IPR051211">
    <property type="entry name" value="PG_lysyltransferase"/>
</dbReference>
<evidence type="ECO:0000256" key="5">
    <source>
        <dbReference type="ARBA" id="ARBA00023136"/>
    </source>
</evidence>
<dbReference type="EMBL" id="JAERWK010000003">
    <property type="protein sequence ID" value="MBM9465950.1"/>
    <property type="molecule type" value="Genomic_DNA"/>
</dbReference>
<protein>
    <submittedName>
        <fullName evidence="8">DUF2156 domain-containing protein</fullName>
    </submittedName>
</protein>
<dbReference type="InterPro" id="IPR024320">
    <property type="entry name" value="LPG_synthase_C"/>
</dbReference>
<dbReference type="Pfam" id="PF09924">
    <property type="entry name" value="LPG_synthase_C"/>
    <property type="match status" value="1"/>
</dbReference>
<feature type="transmembrane region" description="Helical" evidence="6">
    <location>
        <begin position="115"/>
        <end position="142"/>
    </location>
</feature>
<feature type="transmembrane region" description="Helical" evidence="6">
    <location>
        <begin position="230"/>
        <end position="252"/>
    </location>
</feature>
<evidence type="ECO:0000256" key="2">
    <source>
        <dbReference type="ARBA" id="ARBA00022475"/>
    </source>
</evidence>
<reference evidence="8" key="1">
    <citation type="submission" date="2021-01" db="EMBL/GenBank/DDBJ databases">
        <title>YIM 132084 draft genome.</title>
        <authorList>
            <person name="An D."/>
        </authorList>
    </citation>
    <scope>NUCLEOTIDE SEQUENCE</scope>
    <source>
        <strain evidence="8">YIM 132084</strain>
    </source>
</reference>
<proteinExistence type="predicted"/>
<evidence type="ECO:0000259" key="7">
    <source>
        <dbReference type="Pfam" id="PF09924"/>
    </source>
</evidence>
<feature type="transmembrane region" description="Helical" evidence="6">
    <location>
        <begin position="34"/>
        <end position="56"/>
    </location>
</feature>
<evidence type="ECO:0000256" key="6">
    <source>
        <dbReference type="SAM" id="Phobius"/>
    </source>
</evidence>
<keyword evidence="9" id="KW-1185">Reference proteome</keyword>
<dbReference type="GO" id="GO:0016755">
    <property type="term" value="F:aminoacyltransferase activity"/>
    <property type="evidence" value="ECO:0007669"/>
    <property type="project" value="TreeGrafter"/>
</dbReference>
<name>A0A938YDN9_9ACTN</name>
<dbReference type="PANTHER" id="PTHR34697">
    <property type="entry name" value="PHOSPHATIDYLGLYCEROL LYSYLTRANSFERASE"/>
    <property type="match status" value="1"/>
</dbReference>
<feature type="domain" description="Phosphatidylglycerol lysyltransferase C-terminal" evidence="7">
    <location>
        <begin position="450"/>
        <end position="759"/>
    </location>
</feature>
<feature type="transmembrane region" description="Helical" evidence="6">
    <location>
        <begin position="319"/>
        <end position="341"/>
    </location>
</feature>
<gene>
    <name evidence="8" type="ORF">JL106_01485</name>
</gene>
<feature type="transmembrane region" description="Helical" evidence="6">
    <location>
        <begin position="154"/>
        <end position="172"/>
    </location>
</feature>
<keyword evidence="3 6" id="KW-0812">Transmembrane</keyword>
<dbReference type="PANTHER" id="PTHR34697:SF2">
    <property type="entry name" value="PHOSPHATIDYLGLYCEROL LYSYLTRANSFERASE"/>
    <property type="match status" value="1"/>
</dbReference>
<feature type="transmembrane region" description="Helical" evidence="6">
    <location>
        <begin position="76"/>
        <end position="103"/>
    </location>
</feature>
<accession>A0A938YDN9</accession>
<dbReference type="GO" id="GO:0005886">
    <property type="term" value="C:plasma membrane"/>
    <property type="evidence" value="ECO:0007669"/>
    <property type="project" value="UniProtKB-SubCell"/>
</dbReference>
<comment type="caution">
    <text evidence="8">The sequence shown here is derived from an EMBL/GenBank/DDBJ whole genome shotgun (WGS) entry which is preliminary data.</text>
</comment>